<reference evidence="3" key="1">
    <citation type="submission" date="2022-11" db="UniProtKB">
        <authorList>
            <consortium name="WormBaseParasite"/>
        </authorList>
    </citation>
    <scope>IDENTIFICATION</scope>
</reference>
<proteinExistence type="predicted"/>
<dbReference type="SUPFAM" id="SSF53474">
    <property type="entry name" value="alpha/beta-Hydrolases"/>
    <property type="match status" value="1"/>
</dbReference>
<accession>A0A914DS78</accession>
<dbReference type="Proteomes" id="UP000887540">
    <property type="component" value="Unplaced"/>
</dbReference>
<dbReference type="Gene3D" id="3.40.50.1820">
    <property type="entry name" value="alpha/beta hydrolase"/>
    <property type="match status" value="1"/>
</dbReference>
<evidence type="ECO:0000259" key="1">
    <source>
        <dbReference type="Pfam" id="PF00135"/>
    </source>
</evidence>
<sequence>MRVPFAAVPVGNLRFEKPLPPEPWTNTYNATYFGPSCIQLIRMGSTTMESEDCLHLNIIAPQEKSPNGNPVLLWIHSGGYELGSANQYGYNGIAERWAPRGITVVTINYRLGALDCRGDPPP</sequence>
<evidence type="ECO:0000313" key="3">
    <source>
        <dbReference type="WBParaSite" id="ACRNAN_scaffold353.g24840.t1"/>
    </source>
</evidence>
<evidence type="ECO:0000313" key="2">
    <source>
        <dbReference type="Proteomes" id="UP000887540"/>
    </source>
</evidence>
<dbReference type="PANTHER" id="PTHR44590:SF3">
    <property type="entry name" value="CARBOXYLESTERASE TYPE B DOMAIN-CONTAINING PROTEIN"/>
    <property type="match status" value="1"/>
</dbReference>
<dbReference type="AlphaFoldDB" id="A0A914DS78"/>
<dbReference type="WBParaSite" id="ACRNAN_scaffold353.g24840.t1">
    <property type="protein sequence ID" value="ACRNAN_scaffold353.g24840.t1"/>
    <property type="gene ID" value="ACRNAN_scaffold353.g24840"/>
</dbReference>
<keyword evidence="2" id="KW-1185">Reference proteome</keyword>
<feature type="domain" description="Carboxylesterase type B" evidence="1">
    <location>
        <begin position="3"/>
        <end position="114"/>
    </location>
</feature>
<dbReference type="PANTHER" id="PTHR44590">
    <property type="entry name" value="CARBOXYLIC ESTER HYDROLASE-RELATED"/>
    <property type="match status" value="1"/>
</dbReference>
<dbReference type="InterPro" id="IPR002018">
    <property type="entry name" value="CarbesteraseB"/>
</dbReference>
<dbReference type="InterPro" id="IPR029058">
    <property type="entry name" value="AB_hydrolase_fold"/>
</dbReference>
<protein>
    <submittedName>
        <fullName evidence="3">Carboxylesterase type B domain-containing protein</fullName>
    </submittedName>
</protein>
<name>A0A914DS78_9BILA</name>
<organism evidence="2 3">
    <name type="scientific">Acrobeloides nanus</name>
    <dbReference type="NCBI Taxonomy" id="290746"/>
    <lineage>
        <taxon>Eukaryota</taxon>
        <taxon>Metazoa</taxon>
        <taxon>Ecdysozoa</taxon>
        <taxon>Nematoda</taxon>
        <taxon>Chromadorea</taxon>
        <taxon>Rhabditida</taxon>
        <taxon>Tylenchina</taxon>
        <taxon>Cephalobomorpha</taxon>
        <taxon>Cephaloboidea</taxon>
        <taxon>Cephalobidae</taxon>
        <taxon>Acrobeloides</taxon>
    </lineage>
</organism>
<dbReference type="Pfam" id="PF00135">
    <property type="entry name" value="COesterase"/>
    <property type="match status" value="1"/>
</dbReference>